<keyword evidence="2" id="KW-0732">Signal</keyword>
<accession>A0A9Q0KY06</accession>
<proteinExistence type="predicted"/>
<dbReference type="EMBL" id="JAMYWD010000002">
    <property type="protein sequence ID" value="KAJ4978369.1"/>
    <property type="molecule type" value="Genomic_DNA"/>
</dbReference>
<evidence type="ECO:0000256" key="2">
    <source>
        <dbReference type="SAM" id="SignalP"/>
    </source>
</evidence>
<evidence type="ECO:0000256" key="1">
    <source>
        <dbReference type="SAM" id="MobiDB-lite"/>
    </source>
</evidence>
<feature type="compositionally biased region" description="Polar residues" evidence="1">
    <location>
        <begin position="93"/>
        <end position="105"/>
    </location>
</feature>
<keyword evidence="4" id="KW-1185">Reference proteome</keyword>
<comment type="caution">
    <text evidence="3">The sequence shown here is derived from an EMBL/GenBank/DDBJ whole genome shotgun (WGS) entry which is preliminary data.</text>
</comment>
<dbReference type="Proteomes" id="UP001141806">
    <property type="component" value="Unassembled WGS sequence"/>
</dbReference>
<name>A0A9Q0KY06_9MAGN</name>
<evidence type="ECO:0000313" key="4">
    <source>
        <dbReference type="Proteomes" id="UP001141806"/>
    </source>
</evidence>
<dbReference type="AlphaFoldDB" id="A0A9Q0KY06"/>
<reference evidence="3" key="1">
    <citation type="journal article" date="2023" name="Plant J.">
        <title>The genome of the king protea, Protea cynaroides.</title>
        <authorList>
            <person name="Chang J."/>
            <person name="Duong T.A."/>
            <person name="Schoeman C."/>
            <person name="Ma X."/>
            <person name="Roodt D."/>
            <person name="Barker N."/>
            <person name="Li Z."/>
            <person name="Van de Peer Y."/>
            <person name="Mizrachi E."/>
        </authorList>
    </citation>
    <scope>NUCLEOTIDE SEQUENCE</scope>
    <source>
        <tissue evidence="3">Young leaves</tissue>
    </source>
</reference>
<feature type="signal peptide" evidence="2">
    <location>
        <begin position="1"/>
        <end position="20"/>
    </location>
</feature>
<sequence>MKFLVLIVILSMAINGTVEARAGSDWLHYLPKGLVPSSGPSHGSPPPPRRAREEFHYLPKGSCGIELQWQPFLVARSQGRFPGSMENMGVRDQSASLTQKSNPNSHAGGLSENMVQGISPNPVAPVAVTQAGSFGSFFSMPFADPNNKNISSMADQTIDPVGGVVPVPHVFPRLGGGVFSESMPLVEVGGRLLSGDDRVAVNPVRHSINLEKFLGFPTLENDASRNGNSKDCVGESGSHAATGGRSFAQVAGGMPDLSSLPDPVVSGGVTRVVLPQVTRLIIRVILLTKREGVSSDGVNNVTIPVSNPIGRWADAVDEDGSEEEGELVPTPLLVDVSQLVNVSPNVQVSGRMEGMPEEVANYMETQQIMGQPIANEIVQDDRQVIPTVTSSLGGTASLGGNGQVVIFQDIAAIEGELNELGGEYTNVEKHPPGRPPGRGSK</sequence>
<feature type="region of interest" description="Disordered" evidence="1">
    <location>
        <begin position="422"/>
        <end position="441"/>
    </location>
</feature>
<protein>
    <submittedName>
        <fullName evidence="3">Uncharacterized protein</fullName>
    </submittedName>
</protein>
<evidence type="ECO:0000313" key="3">
    <source>
        <dbReference type="EMBL" id="KAJ4978369.1"/>
    </source>
</evidence>
<feature type="region of interest" description="Disordered" evidence="1">
    <location>
        <begin position="91"/>
        <end position="113"/>
    </location>
</feature>
<feature type="chain" id="PRO_5040453478" evidence="2">
    <location>
        <begin position="21"/>
        <end position="441"/>
    </location>
</feature>
<gene>
    <name evidence="3" type="ORF">NE237_009149</name>
</gene>
<organism evidence="3 4">
    <name type="scientific">Protea cynaroides</name>
    <dbReference type="NCBI Taxonomy" id="273540"/>
    <lineage>
        <taxon>Eukaryota</taxon>
        <taxon>Viridiplantae</taxon>
        <taxon>Streptophyta</taxon>
        <taxon>Embryophyta</taxon>
        <taxon>Tracheophyta</taxon>
        <taxon>Spermatophyta</taxon>
        <taxon>Magnoliopsida</taxon>
        <taxon>Proteales</taxon>
        <taxon>Proteaceae</taxon>
        <taxon>Protea</taxon>
    </lineage>
</organism>